<dbReference type="PANTHER" id="PTHR33376">
    <property type="match status" value="1"/>
</dbReference>
<dbReference type="Pfam" id="PF03480">
    <property type="entry name" value="DctP"/>
    <property type="match status" value="1"/>
</dbReference>
<sequence>MIGRSILIVLLYLFVADSSEGIERYRWRLAEEEVEGSVCDLYAREFARLLKEKSGGTIELSIFPLGTLGTPQEIYDLCRQGSVDFLLDGAGQVGARVPENQIFSIPFFFSDDDDENERILSKSVALNEYLTSAYERQGVTVLAYWSEGAMDWTSNRNLTSPEDFKGLKIRTMPSGIIGRCYETLGANPRIVPFMEVYTSLHLGHVEAQENAPYIVEEMGFMDFQSHYIRSKHKIYVMQTMVNLKMWKNLPHEVREIVLDSIEELRPLALKIQREQNRKKLDKIVGSMEKGQRYVSLSKEQRDVLRRAFGNCGSRLYVENSNDKKLARRIYDTIKKEIEEITGRR</sequence>
<proteinExistence type="inferred from homology"/>
<evidence type="ECO:0000256" key="3">
    <source>
        <dbReference type="ARBA" id="ARBA00022729"/>
    </source>
</evidence>
<dbReference type="STRING" id="469381.Dpep_1496"/>
<dbReference type="EMBL" id="ABTR02000001">
    <property type="protein sequence ID" value="EFC91522.1"/>
    <property type="molecule type" value="Genomic_DNA"/>
</dbReference>
<dbReference type="PANTHER" id="PTHR33376:SF7">
    <property type="entry name" value="C4-DICARBOXYLATE-BINDING PROTEIN DCTB"/>
    <property type="match status" value="1"/>
</dbReference>
<evidence type="ECO:0000256" key="1">
    <source>
        <dbReference type="ARBA" id="ARBA00009023"/>
    </source>
</evidence>
<accession>D2Z7S5</accession>
<dbReference type="InterPro" id="IPR018389">
    <property type="entry name" value="DctP_fam"/>
</dbReference>
<dbReference type="Proteomes" id="UP000006427">
    <property type="component" value="Unassembled WGS sequence"/>
</dbReference>
<evidence type="ECO:0000256" key="2">
    <source>
        <dbReference type="ARBA" id="ARBA00022448"/>
    </source>
</evidence>
<name>D2Z7S5_9BACT</name>
<dbReference type="OrthoDB" id="9815946at2"/>
<gene>
    <name evidence="4" type="ORF">Dpep_1496</name>
</gene>
<dbReference type="InterPro" id="IPR038404">
    <property type="entry name" value="TRAP_DctP_sf"/>
</dbReference>
<dbReference type="GO" id="GO:0055085">
    <property type="term" value="P:transmembrane transport"/>
    <property type="evidence" value="ECO:0007669"/>
    <property type="project" value="InterPro"/>
</dbReference>
<dbReference type="RefSeq" id="WP_005660973.1">
    <property type="nucleotide sequence ID" value="NZ_ABTR02000001.1"/>
</dbReference>
<dbReference type="NCBIfam" id="NF037995">
    <property type="entry name" value="TRAP_S1"/>
    <property type="match status" value="1"/>
</dbReference>
<comment type="similarity">
    <text evidence="1">Belongs to the bacterial solute-binding protein 7 family.</text>
</comment>
<dbReference type="eggNOG" id="COG1638">
    <property type="taxonomic scope" value="Bacteria"/>
</dbReference>
<dbReference type="Gene3D" id="3.40.190.170">
    <property type="entry name" value="Bacterial extracellular solute-binding protein, family 7"/>
    <property type="match status" value="1"/>
</dbReference>
<keyword evidence="3" id="KW-0732">Signal</keyword>
<evidence type="ECO:0000313" key="5">
    <source>
        <dbReference type="Proteomes" id="UP000006427"/>
    </source>
</evidence>
<dbReference type="AlphaFoldDB" id="D2Z7S5"/>
<reference evidence="4 5" key="1">
    <citation type="journal article" date="2010" name="Stand. Genomic Sci.">
        <title>Permanent draft genome sequence of Dethiosulfovibrio peptidovorans type strain (SEBR 4207).</title>
        <authorList>
            <person name="Labutti K."/>
            <person name="Mayilraj S."/>
            <person name="Clum A."/>
            <person name="Lucas S."/>
            <person name="Glavina Del Rio T."/>
            <person name="Nolan M."/>
            <person name="Tice H."/>
            <person name="Cheng J.F."/>
            <person name="Pitluck S."/>
            <person name="Liolios K."/>
            <person name="Ivanova N."/>
            <person name="Mavromatis K."/>
            <person name="Mikhailova N."/>
            <person name="Pati A."/>
            <person name="Goodwin L."/>
            <person name="Chen A."/>
            <person name="Palaniappan K."/>
            <person name="Land M."/>
            <person name="Hauser L."/>
            <person name="Chang Y.J."/>
            <person name="Jeffries C.D."/>
            <person name="Rohde M."/>
            <person name="Spring S."/>
            <person name="Goker M."/>
            <person name="Woyke T."/>
            <person name="Bristow J."/>
            <person name="Eisen J.A."/>
            <person name="Markowitz V."/>
            <person name="Hugenholtz P."/>
            <person name="Kyrpides N.C."/>
            <person name="Klenk H.P."/>
            <person name="Lapidus A."/>
        </authorList>
    </citation>
    <scope>NUCLEOTIDE SEQUENCE [LARGE SCALE GENOMIC DNA]</scope>
    <source>
        <strain evidence="4 5">DSM 11002</strain>
    </source>
</reference>
<comment type="caution">
    <text evidence="4">The sequence shown here is derived from an EMBL/GenBank/DDBJ whole genome shotgun (WGS) entry which is preliminary data.</text>
</comment>
<dbReference type="PaxDb" id="469381-Dpep_1496"/>
<keyword evidence="2" id="KW-0813">Transport</keyword>
<evidence type="ECO:0000313" key="4">
    <source>
        <dbReference type="EMBL" id="EFC91522.1"/>
    </source>
</evidence>
<keyword evidence="5" id="KW-1185">Reference proteome</keyword>
<protein>
    <submittedName>
        <fullName evidence="4">TRAP dicarboxylate transporter- DctP subunit</fullName>
    </submittedName>
</protein>
<organism evidence="4 5">
    <name type="scientific">Dethiosulfovibrio peptidovorans DSM 11002</name>
    <dbReference type="NCBI Taxonomy" id="469381"/>
    <lineage>
        <taxon>Bacteria</taxon>
        <taxon>Thermotogati</taxon>
        <taxon>Synergistota</taxon>
        <taxon>Synergistia</taxon>
        <taxon>Synergistales</taxon>
        <taxon>Dethiosulfovibrionaceae</taxon>
        <taxon>Dethiosulfovibrio</taxon>
    </lineage>
</organism>